<dbReference type="Gene3D" id="3.40.190.10">
    <property type="entry name" value="Periplasmic binding protein-like II"/>
    <property type="match status" value="1"/>
</dbReference>
<dbReference type="PROSITE" id="PS51257">
    <property type="entry name" value="PROKAR_LIPOPROTEIN"/>
    <property type="match status" value="1"/>
</dbReference>
<protein>
    <submittedName>
        <fullName evidence="7">Peptide/nickel transport system substrate-binding protein</fullName>
    </submittedName>
</protein>
<feature type="chain" id="PRO_5015105861" evidence="5">
    <location>
        <begin position="23"/>
        <end position="523"/>
    </location>
</feature>
<dbReference type="GO" id="GO:0043190">
    <property type="term" value="C:ATP-binding cassette (ABC) transporter complex"/>
    <property type="evidence" value="ECO:0007669"/>
    <property type="project" value="InterPro"/>
</dbReference>
<sequence>MLMFRYAAISALALACASAATAETIRWAGTTDPQTMDPHAVNSAPVLGFLNNVFEGLVRRGKDMSVEPALATSWEPIGDGEGWRFTLREGVKFHDGAEFTAEDVLFSYQRASDEASDTRSWFAPVSGVNVIDDFTVDIMTSAPNPIFPDSIANWMIMDSGWAETNSATLPDKENGNYATLNANGTGAFMVTDRQPGLSTTLTPFGGWWDEAEHNITEATFTPIDNPATAVAALLSGDVDMINPVPIQDAARVDQRDGTKVIRGIEARVIMLGFGHEADQLKYTAMAGEKNPFQDVRVREAVAKAINVDAIRQTIMRGSAEEASQLVSPAMRGYSDANAARTAYDPEGAKALLAEAGYADGFSFGLKCPNNRYLNDEAVCQAVTGMLAQVGISAELDAMPVQNYWPELRADNFDMYLLGWSPGTFDHEHPVRFLVTTPNAEKKLGSWNFGGFSNARVDELLPMVQSEIDDTKRQAMIDETVAIYQSEHAYVPLYVQPLVWGVRDNVELTQRPDNFFILRWVTMN</sequence>
<gene>
    <name evidence="7" type="ORF">CLV88_103197</name>
</gene>
<feature type="domain" description="Solute-binding protein family 5" evidence="6">
    <location>
        <begin position="66"/>
        <end position="437"/>
    </location>
</feature>
<accession>A0A2P8FFQ6</accession>
<dbReference type="EMBL" id="PYGJ01000003">
    <property type="protein sequence ID" value="PSL20550.1"/>
    <property type="molecule type" value="Genomic_DNA"/>
</dbReference>
<dbReference type="SUPFAM" id="SSF53850">
    <property type="entry name" value="Periplasmic binding protein-like II"/>
    <property type="match status" value="1"/>
</dbReference>
<keyword evidence="4 5" id="KW-0732">Signal</keyword>
<dbReference type="GO" id="GO:1904680">
    <property type="term" value="F:peptide transmembrane transporter activity"/>
    <property type="evidence" value="ECO:0007669"/>
    <property type="project" value="TreeGrafter"/>
</dbReference>
<dbReference type="Gene3D" id="3.90.76.10">
    <property type="entry name" value="Dipeptide-binding Protein, Domain 1"/>
    <property type="match status" value="1"/>
</dbReference>
<dbReference type="Gene3D" id="3.10.105.10">
    <property type="entry name" value="Dipeptide-binding Protein, Domain 3"/>
    <property type="match status" value="1"/>
</dbReference>
<dbReference type="PANTHER" id="PTHR30290">
    <property type="entry name" value="PERIPLASMIC BINDING COMPONENT OF ABC TRANSPORTER"/>
    <property type="match status" value="1"/>
</dbReference>
<keyword evidence="3" id="KW-0813">Transport</keyword>
<dbReference type="Pfam" id="PF00496">
    <property type="entry name" value="SBP_bac_5"/>
    <property type="match status" value="1"/>
</dbReference>
<proteinExistence type="inferred from homology"/>
<keyword evidence="8" id="KW-1185">Reference proteome</keyword>
<evidence type="ECO:0000256" key="3">
    <source>
        <dbReference type="ARBA" id="ARBA00022448"/>
    </source>
</evidence>
<reference evidence="7 8" key="1">
    <citation type="submission" date="2018-03" db="EMBL/GenBank/DDBJ databases">
        <title>Genomic Encyclopedia of Archaeal and Bacterial Type Strains, Phase II (KMG-II): from individual species to whole genera.</title>
        <authorList>
            <person name="Goeker M."/>
        </authorList>
    </citation>
    <scope>NUCLEOTIDE SEQUENCE [LARGE SCALE GENOMIC DNA]</scope>
    <source>
        <strain evidence="7 8">DSM 100673</strain>
    </source>
</reference>
<feature type="signal peptide" evidence="5">
    <location>
        <begin position="1"/>
        <end position="22"/>
    </location>
</feature>
<dbReference type="InterPro" id="IPR000914">
    <property type="entry name" value="SBP_5_dom"/>
</dbReference>
<evidence type="ECO:0000256" key="5">
    <source>
        <dbReference type="SAM" id="SignalP"/>
    </source>
</evidence>
<dbReference type="GO" id="GO:0015833">
    <property type="term" value="P:peptide transport"/>
    <property type="evidence" value="ECO:0007669"/>
    <property type="project" value="TreeGrafter"/>
</dbReference>
<dbReference type="InterPro" id="IPR039424">
    <property type="entry name" value="SBP_5"/>
</dbReference>
<evidence type="ECO:0000313" key="7">
    <source>
        <dbReference type="EMBL" id="PSL20550.1"/>
    </source>
</evidence>
<dbReference type="PIRSF" id="PIRSF002741">
    <property type="entry name" value="MppA"/>
    <property type="match status" value="1"/>
</dbReference>
<organism evidence="7 8">
    <name type="scientific">Shimia abyssi</name>
    <dbReference type="NCBI Taxonomy" id="1662395"/>
    <lineage>
        <taxon>Bacteria</taxon>
        <taxon>Pseudomonadati</taxon>
        <taxon>Pseudomonadota</taxon>
        <taxon>Alphaproteobacteria</taxon>
        <taxon>Rhodobacterales</taxon>
        <taxon>Roseobacteraceae</taxon>
    </lineage>
</organism>
<evidence type="ECO:0000313" key="8">
    <source>
        <dbReference type="Proteomes" id="UP000240418"/>
    </source>
</evidence>
<evidence type="ECO:0000256" key="2">
    <source>
        <dbReference type="ARBA" id="ARBA00005695"/>
    </source>
</evidence>
<comment type="caution">
    <text evidence="7">The sequence shown here is derived from an EMBL/GenBank/DDBJ whole genome shotgun (WGS) entry which is preliminary data.</text>
</comment>
<dbReference type="GO" id="GO:0030288">
    <property type="term" value="C:outer membrane-bounded periplasmic space"/>
    <property type="evidence" value="ECO:0007669"/>
    <property type="project" value="UniProtKB-ARBA"/>
</dbReference>
<comment type="subcellular location">
    <subcellularLocation>
        <location evidence="1">Periplasm</location>
    </subcellularLocation>
</comment>
<evidence type="ECO:0000256" key="1">
    <source>
        <dbReference type="ARBA" id="ARBA00004418"/>
    </source>
</evidence>
<name>A0A2P8FFQ6_9RHOB</name>
<evidence type="ECO:0000259" key="6">
    <source>
        <dbReference type="Pfam" id="PF00496"/>
    </source>
</evidence>
<dbReference type="Proteomes" id="UP000240418">
    <property type="component" value="Unassembled WGS sequence"/>
</dbReference>
<dbReference type="CDD" id="cd08498">
    <property type="entry name" value="PBP2_NikA_DppA_OppA_like_2"/>
    <property type="match status" value="1"/>
</dbReference>
<comment type="similarity">
    <text evidence="2">Belongs to the bacterial solute-binding protein 5 family.</text>
</comment>
<evidence type="ECO:0000256" key="4">
    <source>
        <dbReference type="ARBA" id="ARBA00022729"/>
    </source>
</evidence>
<dbReference type="PANTHER" id="PTHR30290:SF9">
    <property type="entry name" value="OLIGOPEPTIDE-BINDING PROTEIN APPA"/>
    <property type="match status" value="1"/>
</dbReference>
<dbReference type="InterPro" id="IPR030678">
    <property type="entry name" value="Peptide/Ni-bd"/>
</dbReference>
<dbReference type="AlphaFoldDB" id="A0A2P8FFQ6"/>